<evidence type="ECO:0000313" key="1">
    <source>
        <dbReference type="EMBL" id="MDU0343064.1"/>
    </source>
</evidence>
<comment type="caution">
    <text evidence="1">The sequence shown here is derived from an EMBL/GenBank/DDBJ whole genome shotgun (WGS) entry which is preliminary data.</text>
</comment>
<dbReference type="InterPro" id="IPR005560">
    <property type="entry name" value="Csp_YhjQ"/>
</dbReference>
<dbReference type="InterPro" id="IPR044543">
    <property type="entry name" value="YHJQ-like"/>
</dbReference>
<proteinExistence type="predicted"/>
<protein>
    <submittedName>
        <fullName evidence="1">Four-helix bundle copper-binding protein</fullName>
    </submittedName>
</protein>
<dbReference type="Pfam" id="PF03860">
    <property type="entry name" value="Csp"/>
    <property type="match status" value="1"/>
</dbReference>
<accession>A0ABU3SE64</accession>
<dbReference type="PANTHER" id="PTHR37310:SF1">
    <property type="entry name" value="CYTOPLASMIC PROTEIN"/>
    <property type="match status" value="1"/>
</dbReference>
<dbReference type="PANTHER" id="PTHR37310">
    <property type="entry name" value="CYTOPLASMIC PROTEIN-RELATED"/>
    <property type="match status" value="1"/>
</dbReference>
<dbReference type="RefSeq" id="WP_316020809.1">
    <property type="nucleotide sequence ID" value="NZ_JAWDID010000057.1"/>
</dbReference>
<organism evidence="1 2">
    <name type="scientific">Bosea rubneri</name>
    <dbReference type="NCBI Taxonomy" id="3075434"/>
    <lineage>
        <taxon>Bacteria</taxon>
        <taxon>Pseudomonadati</taxon>
        <taxon>Pseudomonadota</taxon>
        <taxon>Alphaproteobacteria</taxon>
        <taxon>Hyphomicrobiales</taxon>
        <taxon>Boseaceae</taxon>
        <taxon>Bosea</taxon>
    </lineage>
</organism>
<keyword evidence="2" id="KW-1185">Reference proteome</keyword>
<name>A0ABU3SE64_9HYPH</name>
<dbReference type="Gene3D" id="1.20.1270.360">
    <property type="match status" value="1"/>
</dbReference>
<evidence type="ECO:0000313" key="2">
    <source>
        <dbReference type="Proteomes" id="UP001254257"/>
    </source>
</evidence>
<reference evidence="1 2" key="1">
    <citation type="submission" date="2023-09" db="EMBL/GenBank/DDBJ databases">
        <title>Whole genome shotgun sequencing (WGS) of Bosea sp. ZW T0_25, isolated from stored onions (Allium cepa).</title>
        <authorList>
            <person name="Stoll D.A."/>
            <person name="Huch M."/>
        </authorList>
    </citation>
    <scope>NUCLEOTIDE SEQUENCE [LARGE SCALE GENOMIC DNA]</scope>
    <source>
        <strain evidence="1 2">ZW T0_25</strain>
    </source>
</reference>
<dbReference type="Proteomes" id="UP001254257">
    <property type="component" value="Unassembled WGS sequence"/>
</dbReference>
<dbReference type="EMBL" id="JAWDID010000057">
    <property type="protein sequence ID" value="MDU0343064.1"/>
    <property type="molecule type" value="Genomic_DNA"/>
</dbReference>
<sequence>MHTSSAMQACIDDCLRCYRICLDMASSHCLELGGEHAKPAHIQLMLACSEVCRSAAHLMLLGTPHHRHLCAECAEICEDCARDCERVGQMEDCVRACRDCAESCRKMAG</sequence>
<dbReference type="CDD" id="cd08026">
    <property type="entry name" value="DUF326"/>
    <property type="match status" value="1"/>
</dbReference>
<gene>
    <name evidence="1" type="ORF">RKE40_24475</name>
</gene>